<keyword evidence="4 7" id="KW-1133">Transmembrane helix</keyword>
<dbReference type="RefSeq" id="WP_090774441.1">
    <property type="nucleotide sequence ID" value="NZ_FMYM01000001.1"/>
</dbReference>
<feature type="transmembrane region" description="Helical" evidence="7">
    <location>
        <begin position="42"/>
        <end position="63"/>
    </location>
</feature>
<dbReference type="GO" id="GO:0012505">
    <property type="term" value="C:endomembrane system"/>
    <property type="evidence" value="ECO:0007669"/>
    <property type="project" value="UniProtKB-SubCell"/>
</dbReference>
<evidence type="ECO:0000256" key="3">
    <source>
        <dbReference type="ARBA" id="ARBA00022692"/>
    </source>
</evidence>
<feature type="transmembrane region" description="Helical" evidence="7">
    <location>
        <begin position="132"/>
        <end position="151"/>
    </location>
</feature>
<feature type="transmembrane region" description="Helical" evidence="7">
    <location>
        <begin position="108"/>
        <end position="127"/>
    </location>
</feature>
<evidence type="ECO:0000256" key="7">
    <source>
        <dbReference type="SAM" id="Phobius"/>
    </source>
</evidence>
<evidence type="ECO:0000313" key="8">
    <source>
        <dbReference type="EMBL" id="SDB82712.1"/>
    </source>
</evidence>
<dbReference type="InterPro" id="IPR005744">
    <property type="entry name" value="Hy-lIII"/>
</dbReference>
<dbReference type="Pfam" id="PF03006">
    <property type="entry name" value="HlyIII"/>
    <property type="match status" value="1"/>
</dbReference>
<keyword evidence="6" id="KW-0479">Metal-binding</keyword>
<feature type="transmembrane region" description="Helical" evidence="7">
    <location>
        <begin position="84"/>
        <end position="102"/>
    </location>
</feature>
<protein>
    <submittedName>
        <fullName evidence="8">Hemolysin III</fullName>
    </submittedName>
</protein>
<feature type="binding site" evidence="6">
    <location>
        <position position="67"/>
    </location>
    <ligand>
        <name>Zn(2+)</name>
        <dbReference type="ChEBI" id="CHEBI:29105"/>
    </ligand>
</feature>
<dbReference type="STRING" id="1464122.SAMN05421737_101209"/>
<keyword evidence="6" id="KW-0862">Zinc</keyword>
<keyword evidence="9" id="KW-1185">Reference proteome</keyword>
<dbReference type="EMBL" id="FMYM01000001">
    <property type="protein sequence ID" value="SDB82712.1"/>
    <property type="molecule type" value="Genomic_DNA"/>
</dbReference>
<dbReference type="NCBIfam" id="TIGR01065">
    <property type="entry name" value="hlyIII"/>
    <property type="match status" value="1"/>
</dbReference>
<dbReference type="AlphaFoldDB" id="A0A1G6GL04"/>
<evidence type="ECO:0000313" key="9">
    <source>
        <dbReference type="Proteomes" id="UP000242662"/>
    </source>
</evidence>
<dbReference type="GO" id="GO:0046872">
    <property type="term" value="F:metal ion binding"/>
    <property type="evidence" value="ECO:0007669"/>
    <property type="project" value="UniProtKB-KW"/>
</dbReference>
<organism evidence="8 9">
    <name type="scientific">Shouchella lonarensis</name>
    <dbReference type="NCBI Taxonomy" id="1464122"/>
    <lineage>
        <taxon>Bacteria</taxon>
        <taxon>Bacillati</taxon>
        <taxon>Bacillota</taxon>
        <taxon>Bacilli</taxon>
        <taxon>Bacillales</taxon>
        <taxon>Bacillaceae</taxon>
        <taxon>Shouchella</taxon>
    </lineage>
</organism>
<dbReference type="GO" id="GO:0140911">
    <property type="term" value="F:pore-forming activity"/>
    <property type="evidence" value="ECO:0007669"/>
    <property type="project" value="InterPro"/>
</dbReference>
<dbReference type="PANTHER" id="PTHR20855:SF129">
    <property type="entry name" value="HEMOLYSIN-3 HOMOLOG"/>
    <property type="match status" value="1"/>
</dbReference>
<proteinExistence type="inferred from homology"/>
<sequence length="216" mass="24040">MGLTHVFSKGEEVANAITHGIGALFSVVALTLLVIQSSLYGTGWHVVSFTIYGVTMLLLYISSTMVHSLRPGKAKDVFEIFDHAAIYLFIAGTYTPILLVVVGGALGWTLFTIVWGLAVVGVVFKVWFAKRFVILSTLFYLLMGWLAIFAFGPIRESLPSVGLWLLVSGGIVYSLGTIFYMWRWFLYHHAIWHMFVVAGSVCHFLLIIRYVLPVSV</sequence>
<accession>A0A1G6GL04</accession>
<feature type="transmembrane region" description="Helical" evidence="7">
    <location>
        <begin position="163"/>
        <end position="182"/>
    </location>
</feature>
<comment type="similarity">
    <text evidence="2">Belongs to the UPF0073 (Hly-III) family.</text>
</comment>
<feature type="binding site" evidence="6">
    <location>
        <position position="189"/>
    </location>
    <ligand>
        <name>Zn(2+)</name>
        <dbReference type="ChEBI" id="CHEBI:29105"/>
    </ligand>
</feature>
<keyword evidence="3 7" id="KW-0812">Transmembrane</keyword>
<evidence type="ECO:0000256" key="1">
    <source>
        <dbReference type="ARBA" id="ARBA00004127"/>
    </source>
</evidence>
<dbReference type="GO" id="GO:0016020">
    <property type="term" value="C:membrane"/>
    <property type="evidence" value="ECO:0007669"/>
    <property type="project" value="InterPro"/>
</dbReference>
<feature type="binding site" evidence="6">
    <location>
        <position position="193"/>
    </location>
    <ligand>
        <name>Zn(2+)</name>
        <dbReference type="ChEBI" id="CHEBI:29105"/>
    </ligand>
</feature>
<feature type="transmembrane region" description="Helical" evidence="7">
    <location>
        <begin position="12"/>
        <end position="36"/>
    </location>
</feature>
<evidence type="ECO:0000256" key="6">
    <source>
        <dbReference type="PIRSR" id="PIRSR604254-1"/>
    </source>
</evidence>
<name>A0A1G6GL04_9BACI</name>
<keyword evidence="5 7" id="KW-0472">Membrane</keyword>
<dbReference type="OrthoDB" id="9813689at2"/>
<gene>
    <name evidence="8" type="ORF">SAMN05421737_101209</name>
</gene>
<dbReference type="PANTHER" id="PTHR20855">
    <property type="entry name" value="ADIPOR/PROGESTIN RECEPTOR-RELATED"/>
    <property type="match status" value="1"/>
</dbReference>
<evidence type="ECO:0000256" key="4">
    <source>
        <dbReference type="ARBA" id="ARBA00022989"/>
    </source>
</evidence>
<evidence type="ECO:0000256" key="2">
    <source>
        <dbReference type="ARBA" id="ARBA00008488"/>
    </source>
</evidence>
<evidence type="ECO:0000256" key="5">
    <source>
        <dbReference type="ARBA" id="ARBA00023136"/>
    </source>
</evidence>
<dbReference type="InterPro" id="IPR004254">
    <property type="entry name" value="AdipoR/HlyIII-related"/>
</dbReference>
<feature type="transmembrane region" description="Helical" evidence="7">
    <location>
        <begin position="194"/>
        <end position="212"/>
    </location>
</feature>
<dbReference type="Proteomes" id="UP000242662">
    <property type="component" value="Unassembled WGS sequence"/>
</dbReference>
<comment type="subcellular location">
    <subcellularLocation>
        <location evidence="1">Endomembrane system</location>
        <topology evidence="1">Multi-pass membrane protein</topology>
    </subcellularLocation>
</comment>
<reference evidence="9" key="1">
    <citation type="submission" date="2016-09" db="EMBL/GenBank/DDBJ databases">
        <authorList>
            <person name="Varghese N."/>
            <person name="Submissions S."/>
        </authorList>
    </citation>
    <scope>NUCLEOTIDE SEQUENCE [LARGE SCALE GENOMIC DNA]</scope>
    <source>
        <strain evidence="9">25nlg</strain>
    </source>
</reference>